<keyword evidence="3" id="KW-0804">Transcription</keyword>
<dbReference type="InterPro" id="IPR050397">
    <property type="entry name" value="Env_Response_Regulators"/>
</dbReference>
<keyword evidence="1" id="KW-0805">Transcription regulation</keyword>
<dbReference type="PANTHER" id="PTHR24567:SF26">
    <property type="entry name" value="REGULATORY PROTEIN YEIL"/>
    <property type="match status" value="1"/>
</dbReference>
<dbReference type="Gene3D" id="1.10.10.10">
    <property type="entry name" value="Winged helix-like DNA-binding domain superfamily/Winged helix DNA-binding domain"/>
    <property type="match status" value="1"/>
</dbReference>
<feature type="domain" description="Cyclic nucleotide-binding" evidence="4">
    <location>
        <begin position="19"/>
        <end position="139"/>
    </location>
</feature>
<protein>
    <submittedName>
        <fullName evidence="6">Crp/Fnr family transcriptional regulator</fullName>
    </submittedName>
</protein>
<dbReference type="SUPFAM" id="SSF46785">
    <property type="entry name" value="Winged helix' DNA-binding domain"/>
    <property type="match status" value="1"/>
</dbReference>
<keyword evidence="7" id="KW-1185">Reference proteome</keyword>
<dbReference type="EMBL" id="JBHUII010000011">
    <property type="protein sequence ID" value="MFD2207522.1"/>
    <property type="molecule type" value="Genomic_DNA"/>
</dbReference>
<dbReference type="InterPro" id="IPR012318">
    <property type="entry name" value="HTH_CRP"/>
</dbReference>
<dbReference type="InterPro" id="IPR018490">
    <property type="entry name" value="cNMP-bd_dom_sf"/>
</dbReference>
<keyword evidence="2" id="KW-0238">DNA-binding</keyword>
<dbReference type="CDD" id="cd00038">
    <property type="entry name" value="CAP_ED"/>
    <property type="match status" value="1"/>
</dbReference>
<gene>
    <name evidence="6" type="ORF">ACFSKO_18035</name>
</gene>
<comment type="caution">
    <text evidence="6">The sequence shown here is derived from an EMBL/GenBank/DDBJ whole genome shotgun (WGS) entry which is preliminary data.</text>
</comment>
<evidence type="ECO:0000256" key="1">
    <source>
        <dbReference type="ARBA" id="ARBA00023015"/>
    </source>
</evidence>
<dbReference type="InterPro" id="IPR036388">
    <property type="entry name" value="WH-like_DNA-bd_sf"/>
</dbReference>
<dbReference type="Pfam" id="PF00027">
    <property type="entry name" value="cNMP_binding"/>
    <property type="match status" value="1"/>
</dbReference>
<dbReference type="InterPro" id="IPR000595">
    <property type="entry name" value="cNMP-bd_dom"/>
</dbReference>
<organism evidence="6 7">
    <name type="scientific">Kiloniella antarctica</name>
    <dbReference type="NCBI Taxonomy" id="1550907"/>
    <lineage>
        <taxon>Bacteria</taxon>
        <taxon>Pseudomonadati</taxon>
        <taxon>Pseudomonadota</taxon>
        <taxon>Alphaproteobacteria</taxon>
        <taxon>Rhodospirillales</taxon>
        <taxon>Kiloniellaceae</taxon>
        <taxon>Kiloniella</taxon>
    </lineage>
</organism>
<evidence type="ECO:0000313" key="7">
    <source>
        <dbReference type="Proteomes" id="UP001597294"/>
    </source>
</evidence>
<evidence type="ECO:0000313" key="6">
    <source>
        <dbReference type="EMBL" id="MFD2207522.1"/>
    </source>
</evidence>
<dbReference type="PANTHER" id="PTHR24567">
    <property type="entry name" value="CRP FAMILY TRANSCRIPTIONAL REGULATORY PROTEIN"/>
    <property type="match status" value="1"/>
</dbReference>
<dbReference type="SUPFAM" id="SSF51206">
    <property type="entry name" value="cAMP-binding domain-like"/>
    <property type="match status" value="1"/>
</dbReference>
<evidence type="ECO:0000259" key="5">
    <source>
        <dbReference type="PROSITE" id="PS51063"/>
    </source>
</evidence>
<dbReference type="InterPro" id="IPR036390">
    <property type="entry name" value="WH_DNA-bd_sf"/>
</dbReference>
<dbReference type="RefSeq" id="WP_380254223.1">
    <property type="nucleotide sequence ID" value="NZ_JBHUII010000011.1"/>
</dbReference>
<dbReference type="PROSITE" id="PS50042">
    <property type="entry name" value="CNMP_BINDING_3"/>
    <property type="match status" value="1"/>
</dbReference>
<evidence type="ECO:0000256" key="2">
    <source>
        <dbReference type="ARBA" id="ARBA00023125"/>
    </source>
</evidence>
<dbReference type="SMART" id="SM00100">
    <property type="entry name" value="cNMP"/>
    <property type="match status" value="1"/>
</dbReference>
<accession>A0ABW5BN07</accession>
<dbReference type="Gene3D" id="2.60.120.10">
    <property type="entry name" value="Jelly Rolls"/>
    <property type="match status" value="1"/>
</dbReference>
<feature type="domain" description="HTH crp-type" evidence="5">
    <location>
        <begin position="153"/>
        <end position="221"/>
    </location>
</feature>
<reference evidence="7" key="1">
    <citation type="journal article" date="2019" name="Int. J. Syst. Evol. Microbiol.">
        <title>The Global Catalogue of Microorganisms (GCM) 10K type strain sequencing project: providing services to taxonomists for standard genome sequencing and annotation.</title>
        <authorList>
            <consortium name="The Broad Institute Genomics Platform"/>
            <consortium name="The Broad Institute Genome Sequencing Center for Infectious Disease"/>
            <person name="Wu L."/>
            <person name="Ma J."/>
        </authorList>
    </citation>
    <scope>NUCLEOTIDE SEQUENCE [LARGE SCALE GENOMIC DNA]</scope>
    <source>
        <strain evidence="7">CGMCC 4.7192</strain>
    </source>
</reference>
<evidence type="ECO:0000256" key="3">
    <source>
        <dbReference type="ARBA" id="ARBA00023163"/>
    </source>
</evidence>
<dbReference type="Pfam" id="PF13545">
    <property type="entry name" value="HTH_Crp_2"/>
    <property type="match status" value="1"/>
</dbReference>
<sequence>MRRFTIGDDEFQALSRVVIFSQLPKTLLKDLFENASATFYGGQTNLFMTGDTADGFYVLLQGEVHLTVLNTDGAQSLVRIVEPEESFAEAAMLGLGVFPINATAMPGSVVIKISKPIFEKKISSDPEASLHLLSALIQRQQFLVSEIKILKSLSPCQRVASKLLALYESQEWKGRGNLPRCKQTIASNIGIDPASFSRVLRRLEEAGIVCEGQEVIIENPDKLRNYCADFGYVFDQDKLLMSA</sequence>
<dbReference type="InterPro" id="IPR014710">
    <property type="entry name" value="RmlC-like_jellyroll"/>
</dbReference>
<evidence type="ECO:0000259" key="4">
    <source>
        <dbReference type="PROSITE" id="PS50042"/>
    </source>
</evidence>
<proteinExistence type="predicted"/>
<name>A0ABW5BN07_9PROT</name>
<dbReference type="PROSITE" id="PS51063">
    <property type="entry name" value="HTH_CRP_2"/>
    <property type="match status" value="1"/>
</dbReference>
<dbReference type="Proteomes" id="UP001597294">
    <property type="component" value="Unassembled WGS sequence"/>
</dbReference>